<accession>A0A9D4FZ27</accession>
<sequence>MKQPLNTAILPHSSLRPFLKTRRCYRRYRRCCLPLLRPHKSLTVRLQQHPFPRLVVSVRRQRPMMWPPIFVKLW</sequence>
<evidence type="ECO:0000313" key="2">
    <source>
        <dbReference type="Proteomes" id="UP000828390"/>
    </source>
</evidence>
<dbReference type="AlphaFoldDB" id="A0A9D4FZ27"/>
<comment type="caution">
    <text evidence="1">The sequence shown here is derived from an EMBL/GenBank/DDBJ whole genome shotgun (WGS) entry which is preliminary data.</text>
</comment>
<protein>
    <submittedName>
        <fullName evidence="1">Uncharacterized protein</fullName>
    </submittedName>
</protein>
<organism evidence="1 2">
    <name type="scientific">Dreissena polymorpha</name>
    <name type="common">Zebra mussel</name>
    <name type="synonym">Mytilus polymorpha</name>
    <dbReference type="NCBI Taxonomy" id="45954"/>
    <lineage>
        <taxon>Eukaryota</taxon>
        <taxon>Metazoa</taxon>
        <taxon>Spiralia</taxon>
        <taxon>Lophotrochozoa</taxon>
        <taxon>Mollusca</taxon>
        <taxon>Bivalvia</taxon>
        <taxon>Autobranchia</taxon>
        <taxon>Heteroconchia</taxon>
        <taxon>Euheterodonta</taxon>
        <taxon>Imparidentia</taxon>
        <taxon>Neoheterodontei</taxon>
        <taxon>Myida</taxon>
        <taxon>Dreissenoidea</taxon>
        <taxon>Dreissenidae</taxon>
        <taxon>Dreissena</taxon>
    </lineage>
</organism>
<reference evidence="1" key="1">
    <citation type="journal article" date="2019" name="bioRxiv">
        <title>The Genome of the Zebra Mussel, Dreissena polymorpha: A Resource for Invasive Species Research.</title>
        <authorList>
            <person name="McCartney M.A."/>
            <person name="Auch B."/>
            <person name="Kono T."/>
            <person name="Mallez S."/>
            <person name="Zhang Y."/>
            <person name="Obille A."/>
            <person name="Becker A."/>
            <person name="Abrahante J.E."/>
            <person name="Garbe J."/>
            <person name="Badalamenti J.P."/>
            <person name="Herman A."/>
            <person name="Mangelson H."/>
            <person name="Liachko I."/>
            <person name="Sullivan S."/>
            <person name="Sone E.D."/>
            <person name="Koren S."/>
            <person name="Silverstein K.A.T."/>
            <person name="Beckman K.B."/>
            <person name="Gohl D.M."/>
        </authorList>
    </citation>
    <scope>NUCLEOTIDE SEQUENCE</scope>
    <source>
        <strain evidence="1">Duluth1</strain>
        <tissue evidence="1">Whole animal</tissue>
    </source>
</reference>
<reference evidence="1" key="2">
    <citation type="submission" date="2020-11" db="EMBL/GenBank/DDBJ databases">
        <authorList>
            <person name="McCartney M.A."/>
            <person name="Auch B."/>
            <person name="Kono T."/>
            <person name="Mallez S."/>
            <person name="Becker A."/>
            <person name="Gohl D.M."/>
            <person name="Silverstein K.A.T."/>
            <person name="Koren S."/>
            <person name="Bechman K.B."/>
            <person name="Herman A."/>
            <person name="Abrahante J.E."/>
            <person name="Garbe J."/>
        </authorList>
    </citation>
    <scope>NUCLEOTIDE SEQUENCE</scope>
    <source>
        <strain evidence="1">Duluth1</strain>
        <tissue evidence="1">Whole animal</tissue>
    </source>
</reference>
<dbReference type="Proteomes" id="UP000828390">
    <property type="component" value="Unassembled WGS sequence"/>
</dbReference>
<name>A0A9D4FZ27_DREPO</name>
<keyword evidence="2" id="KW-1185">Reference proteome</keyword>
<dbReference type="EMBL" id="JAIWYP010000006">
    <property type="protein sequence ID" value="KAH3807117.1"/>
    <property type="molecule type" value="Genomic_DNA"/>
</dbReference>
<gene>
    <name evidence="1" type="ORF">DPMN_135450</name>
</gene>
<proteinExistence type="predicted"/>
<evidence type="ECO:0000313" key="1">
    <source>
        <dbReference type="EMBL" id="KAH3807117.1"/>
    </source>
</evidence>